<dbReference type="PANTHER" id="PTHR32182">
    <property type="entry name" value="DNA REPLICATION AND REPAIR PROTEIN RECF"/>
    <property type="match status" value="1"/>
</dbReference>
<protein>
    <submittedName>
        <fullName evidence="3">AAA family ATPase</fullName>
    </submittedName>
</protein>
<feature type="domain" description="DUF4435" evidence="2">
    <location>
        <begin position="318"/>
        <end position="516"/>
    </location>
</feature>
<evidence type="ECO:0000259" key="1">
    <source>
        <dbReference type="Pfam" id="PF13304"/>
    </source>
</evidence>
<evidence type="ECO:0000313" key="4">
    <source>
        <dbReference type="Proteomes" id="UP000563426"/>
    </source>
</evidence>
<dbReference type="Gene3D" id="3.40.50.300">
    <property type="entry name" value="P-loop containing nucleotide triphosphate hydrolases"/>
    <property type="match status" value="1"/>
</dbReference>
<evidence type="ECO:0000313" key="3">
    <source>
        <dbReference type="EMBL" id="NOK32350.1"/>
    </source>
</evidence>
<feature type="domain" description="ATPase AAA-type core" evidence="1">
    <location>
        <begin position="206"/>
        <end position="268"/>
    </location>
</feature>
<dbReference type="SUPFAM" id="SSF52540">
    <property type="entry name" value="P-loop containing nucleoside triphosphate hydrolases"/>
    <property type="match status" value="1"/>
</dbReference>
<sequence>MTTNPQIELIVPRHNTAAPLKINISQGSSIVFIGANGSGKTRLGVHLETILPLKKAHRISAQKSLFFPDNTTLTSFEGATERLWFGTNGAPTANESFMRTMRLTSRWGGNPSTGSLNDFDALLQALFAEQSRIAIQHLPDRRQENSPPIPLPKLSTLKATWERLLPHRKILINETSINVIPAATEPRTGFSAPDPLAAPPATPYSAMQMSDGERAIFYYIGQCLLAPPNSALIIDEPENHIHKAILDRLWSELEAARQDCAFIYMTHDLDFATSHQAVARYYIRGYFPESGADAWEVDEIPEAGGIPDAIVAEIVGSRRPILFVEGQGTSLDRNIYQAQYPSFTVIPAGSCSDVIRSTGSFRRNGKLLRLGLAYGIVDADGRDEAEIDHLKSLSVFTLPVSEVENLLALPAIFLALADSFHCADPRSKLQSLTTDLLKMAQADLEAACCRYVTRAIDQRLKRVEVSSDTFSKLEVAFDVELKNINPRTMFEDFKSKLEAAIQNSNLYELLRIYDNKGIAARVAFHLGVGCKKELFDKFGRLINRDAGSVLRKELSTLLPAISL</sequence>
<dbReference type="RefSeq" id="WP_171433062.1">
    <property type="nucleotide sequence ID" value="NZ_JABFJV010000012.1"/>
</dbReference>
<name>A0A7Y4KEJ5_9BACT</name>
<proteinExistence type="predicted"/>
<organism evidence="3 4">
    <name type="scientific">Corallococcus exercitus</name>
    <dbReference type="NCBI Taxonomy" id="2316736"/>
    <lineage>
        <taxon>Bacteria</taxon>
        <taxon>Pseudomonadati</taxon>
        <taxon>Myxococcota</taxon>
        <taxon>Myxococcia</taxon>
        <taxon>Myxococcales</taxon>
        <taxon>Cystobacterineae</taxon>
        <taxon>Myxococcaceae</taxon>
        <taxon>Corallococcus</taxon>
    </lineage>
</organism>
<comment type="caution">
    <text evidence="3">The sequence shown here is derived from an EMBL/GenBank/DDBJ whole genome shotgun (WGS) entry which is preliminary data.</text>
</comment>
<dbReference type="Proteomes" id="UP000563426">
    <property type="component" value="Unassembled WGS sequence"/>
</dbReference>
<dbReference type="GO" id="GO:0000731">
    <property type="term" value="P:DNA synthesis involved in DNA repair"/>
    <property type="evidence" value="ECO:0007669"/>
    <property type="project" value="TreeGrafter"/>
</dbReference>
<dbReference type="GO" id="GO:0005524">
    <property type="term" value="F:ATP binding"/>
    <property type="evidence" value="ECO:0007669"/>
    <property type="project" value="InterPro"/>
</dbReference>
<dbReference type="Pfam" id="PF13304">
    <property type="entry name" value="AAA_21"/>
    <property type="match status" value="1"/>
</dbReference>
<dbReference type="Pfam" id="PF14491">
    <property type="entry name" value="DUF4435"/>
    <property type="match status" value="1"/>
</dbReference>
<evidence type="ECO:0000259" key="2">
    <source>
        <dbReference type="Pfam" id="PF14491"/>
    </source>
</evidence>
<keyword evidence="4" id="KW-1185">Reference proteome</keyword>
<dbReference type="InterPro" id="IPR027417">
    <property type="entry name" value="P-loop_NTPase"/>
</dbReference>
<gene>
    <name evidence="3" type="ORF">HMI49_03930</name>
</gene>
<reference evidence="3 4" key="1">
    <citation type="submission" date="2020-05" db="EMBL/GenBank/DDBJ databases">
        <authorList>
            <person name="Whitworth D."/>
        </authorList>
    </citation>
    <scope>NUCLEOTIDE SEQUENCE [LARGE SCALE GENOMIC DNA]</scope>
    <source>
        <strain evidence="3 4">AB043B</strain>
    </source>
</reference>
<dbReference type="PANTHER" id="PTHR32182:SF22">
    <property type="entry name" value="ATP-DEPENDENT ENDONUCLEASE, OLD FAMILY-RELATED"/>
    <property type="match status" value="1"/>
</dbReference>
<dbReference type="GO" id="GO:0006302">
    <property type="term" value="P:double-strand break repair"/>
    <property type="evidence" value="ECO:0007669"/>
    <property type="project" value="TreeGrafter"/>
</dbReference>
<dbReference type="InterPro" id="IPR029492">
    <property type="entry name" value="DUF4435"/>
</dbReference>
<dbReference type="GO" id="GO:0016887">
    <property type="term" value="F:ATP hydrolysis activity"/>
    <property type="evidence" value="ECO:0007669"/>
    <property type="project" value="InterPro"/>
</dbReference>
<dbReference type="AlphaFoldDB" id="A0A7Y4KEJ5"/>
<dbReference type="EMBL" id="JABFJV010000012">
    <property type="protein sequence ID" value="NOK32350.1"/>
    <property type="molecule type" value="Genomic_DNA"/>
</dbReference>
<accession>A0A7Y4KEJ5</accession>
<dbReference type="InterPro" id="IPR003959">
    <property type="entry name" value="ATPase_AAA_core"/>
</dbReference>